<sequence length="121" mass="13960">MNKIMYFSFLAAFLFIGFQATFALNVPGCITNYQPASHDCRWKSGLDLDADLTILGARIQSYGIQWFSGRWSHYVKGNEDIDWVKTEEETCNGAQSLAGQERRVWSYFFDHPHYYVICPVS</sequence>
<evidence type="ECO:0000313" key="2">
    <source>
        <dbReference type="EMBL" id="OXA48198.1"/>
    </source>
</evidence>
<organism evidence="2 3">
    <name type="scientific">Folsomia candida</name>
    <name type="common">Springtail</name>
    <dbReference type="NCBI Taxonomy" id="158441"/>
    <lineage>
        <taxon>Eukaryota</taxon>
        <taxon>Metazoa</taxon>
        <taxon>Ecdysozoa</taxon>
        <taxon>Arthropoda</taxon>
        <taxon>Hexapoda</taxon>
        <taxon>Collembola</taxon>
        <taxon>Entomobryomorpha</taxon>
        <taxon>Isotomoidea</taxon>
        <taxon>Isotomidae</taxon>
        <taxon>Proisotominae</taxon>
        <taxon>Folsomia</taxon>
    </lineage>
</organism>
<feature type="chain" id="PRO_5013189136" evidence="1">
    <location>
        <begin position="24"/>
        <end position="121"/>
    </location>
</feature>
<dbReference type="Proteomes" id="UP000198287">
    <property type="component" value="Unassembled WGS sequence"/>
</dbReference>
<proteinExistence type="predicted"/>
<dbReference type="EMBL" id="LNIX01000012">
    <property type="protein sequence ID" value="OXA48198.1"/>
    <property type="molecule type" value="Genomic_DNA"/>
</dbReference>
<evidence type="ECO:0000256" key="1">
    <source>
        <dbReference type="SAM" id="SignalP"/>
    </source>
</evidence>
<gene>
    <name evidence="2" type="ORF">Fcan01_17018</name>
</gene>
<accession>A0A226DT48</accession>
<evidence type="ECO:0000313" key="3">
    <source>
        <dbReference type="Proteomes" id="UP000198287"/>
    </source>
</evidence>
<dbReference type="OrthoDB" id="9976041at2759"/>
<name>A0A226DT48_FOLCA</name>
<dbReference type="OMA" id="ICVEIIS"/>
<keyword evidence="1" id="KW-0732">Signal</keyword>
<dbReference type="AlphaFoldDB" id="A0A226DT48"/>
<keyword evidence="3" id="KW-1185">Reference proteome</keyword>
<feature type="signal peptide" evidence="1">
    <location>
        <begin position="1"/>
        <end position="23"/>
    </location>
</feature>
<protein>
    <submittedName>
        <fullName evidence="2">Uncharacterized protein</fullName>
    </submittedName>
</protein>
<comment type="caution">
    <text evidence="2">The sequence shown here is derived from an EMBL/GenBank/DDBJ whole genome shotgun (WGS) entry which is preliminary data.</text>
</comment>
<reference evidence="2 3" key="1">
    <citation type="submission" date="2015-12" db="EMBL/GenBank/DDBJ databases">
        <title>The genome of Folsomia candida.</title>
        <authorList>
            <person name="Faddeeva A."/>
            <person name="Derks M.F."/>
            <person name="Anvar Y."/>
            <person name="Smit S."/>
            <person name="Van Straalen N."/>
            <person name="Roelofs D."/>
        </authorList>
    </citation>
    <scope>NUCLEOTIDE SEQUENCE [LARGE SCALE GENOMIC DNA]</scope>
    <source>
        <strain evidence="2 3">VU population</strain>
        <tissue evidence="2">Whole body</tissue>
    </source>
</reference>